<keyword evidence="7" id="KW-0808">Transferase</keyword>
<keyword evidence="11" id="KW-0106">Calcium</keyword>
<protein>
    <recommendedName>
        <fullName evidence="20">Calmodulin</fullName>
    </recommendedName>
</protein>
<reference evidence="18 19" key="1">
    <citation type="submission" date="2016-11" db="EMBL/GenBank/DDBJ databases">
        <title>The macronuclear genome of Stentor coeruleus: a giant cell with tiny introns.</title>
        <authorList>
            <person name="Slabodnick M."/>
            <person name="Ruby J.G."/>
            <person name="Reiff S.B."/>
            <person name="Swart E.C."/>
            <person name="Gosai S."/>
            <person name="Prabakaran S."/>
            <person name="Witkowska E."/>
            <person name="Larue G.E."/>
            <person name="Fisher S."/>
            <person name="Freeman R.M."/>
            <person name="Gunawardena J."/>
            <person name="Chu W."/>
            <person name="Stover N.A."/>
            <person name="Gregory B.D."/>
            <person name="Nowacki M."/>
            <person name="Derisi J."/>
            <person name="Roy S.W."/>
            <person name="Marshall W.F."/>
            <person name="Sood P."/>
        </authorList>
    </citation>
    <scope>NUCLEOTIDE SEQUENCE [LARGE SCALE GENOMIC DNA]</scope>
    <source>
        <strain evidence="18">WM001</strain>
    </source>
</reference>
<dbReference type="SUPFAM" id="SSF47473">
    <property type="entry name" value="EF-hand"/>
    <property type="match status" value="1"/>
</dbReference>
<comment type="caution">
    <text evidence="18">The sequence shown here is derived from an EMBL/GenBank/DDBJ whole genome shotgun (WGS) entry which is preliminary data.</text>
</comment>
<dbReference type="InterPro" id="IPR011992">
    <property type="entry name" value="EF-hand-dom_pair"/>
</dbReference>
<evidence type="ECO:0000256" key="11">
    <source>
        <dbReference type="ARBA" id="ARBA00022837"/>
    </source>
</evidence>
<dbReference type="PROSITE" id="PS50222">
    <property type="entry name" value="EF_HAND_2"/>
    <property type="match status" value="4"/>
</dbReference>
<organism evidence="18 19">
    <name type="scientific">Stentor coeruleus</name>
    <dbReference type="NCBI Taxonomy" id="5963"/>
    <lineage>
        <taxon>Eukaryota</taxon>
        <taxon>Sar</taxon>
        <taxon>Alveolata</taxon>
        <taxon>Ciliophora</taxon>
        <taxon>Postciliodesmatophora</taxon>
        <taxon>Heterotrichea</taxon>
        <taxon>Heterotrichida</taxon>
        <taxon>Stentoridae</taxon>
        <taxon>Stentor</taxon>
    </lineage>
</organism>
<dbReference type="GO" id="GO:0005509">
    <property type="term" value="F:calcium ion binding"/>
    <property type="evidence" value="ECO:0007669"/>
    <property type="project" value="InterPro"/>
</dbReference>
<dbReference type="EMBL" id="MPUH01001245">
    <property type="protein sequence ID" value="OMJ69065.1"/>
    <property type="molecule type" value="Genomic_DNA"/>
</dbReference>
<dbReference type="FunFam" id="1.10.510.10:FF:000571">
    <property type="entry name" value="Maternal embryonic leucine zipper kinase"/>
    <property type="match status" value="1"/>
</dbReference>
<dbReference type="SMART" id="SM00220">
    <property type="entry name" value="S_TKc"/>
    <property type="match status" value="1"/>
</dbReference>
<evidence type="ECO:0000256" key="4">
    <source>
        <dbReference type="ARBA" id="ARBA00011245"/>
    </source>
</evidence>
<comment type="similarity">
    <text evidence="3">Belongs to the centrin family.</text>
</comment>
<comment type="cofactor">
    <cofactor evidence="1">
        <name>Mg(2+)</name>
        <dbReference type="ChEBI" id="CHEBI:18420"/>
    </cofactor>
</comment>
<accession>A0A1R2AX96</accession>
<dbReference type="PROSITE" id="PS00018">
    <property type="entry name" value="EF_HAND_1"/>
    <property type="match status" value="4"/>
</dbReference>
<keyword evidence="12" id="KW-0067">ATP-binding</keyword>
<keyword evidence="9" id="KW-0547">Nucleotide-binding</keyword>
<keyword evidence="10" id="KW-0418">Kinase</keyword>
<sequence>MISLISLSDIPIRPDTYFRSQYKLGSSLSSNPRSGICKVTHLETGEKRVARIVTKSSRDYRIYEHRIRSEISIHLALDHQNIVGINEFFHDTTHIYLIIQKVSGISMYNRLLKDGLHSEQNCAIYMQQVFSVLRYLHKKKITFRDIKLENLMFSNSSNSSELRLVNFHLARILQPGEILTEKVGSPYYLAPEVINGNYTEKCDLWSAGVLLYVLLCGNSPFTGKTERKINESILRGNFEFSGNVWNGVSDMAKDLINQLLRVNPDDRMPIKDVIKHPWLSSVIIKSPSREDSAQYLVNLASFQSQLEIKKVFLKYISTFFLTNEERDDLFELFNYFDTDKNGIISRSELKDGFYRLFGTRIKKLDSEIDRIIEEIDLDKSGEICYNEFVAAAMGKQKLMAKARMQAVFNSIDKNSNGKIEIDEIREALTYFTKNESVEWEELIRQCDLNGDGVIDLKEFITLMLKN</sequence>
<feature type="domain" description="EF-hand" evidence="17">
    <location>
        <begin position="324"/>
        <end position="359"/>
    </location>
</feature>
<keyword evidence="8" id="KW-0677">Repeat</keyword>
<evidence type="ECO:0000256" key="1">
    <source>
        <dbReference type="ARBA" id="ARBA00001946"/>
    </source>
</evidence>
<gene>
    <name evidence="18" type="ORF">SteCoe_33318</name>
</gene>
<evidence type="ECO:0008006" key="20">
    <source>
        <dbReference type="Google" id="ProtNLM"/>
    </source>
</evidence>
<dbReference type="Pfam" id="PF00069">
    <property type="entry name" value="Pkinase"/>
    <property type="match status" value="1"/>
</dbReference>
<dbReference type="PROSITE" id="PS50011">
    <property type="entry name" value="PROTEIN_KINASE_DOM"/>
    <property type="match status" value="1"/>
</dbReference>
<keyword evidence="13" id="KW-0206">Cytoskeleton</keyword>
<feature type="domain" description="EF-hand" evidence="17">
    <location>
        <begin position="399"/>
        <end position="434"/>
    </location>
</feature>
<dbReference type="FunFam" id="1.10.238.10:FF:000178">
    <property type="entry name" value="Calmodulin-2 A"/>
    <property type="match status" value="1"/>
</dbReference>
<evidence type="ECO:0000256" key="2">
    <source>
        <dbReference type="ARBA" id="ARBA00004245"/>
    </source>
</evidence>
<keyword evidence="5" id="KW-0963">Cytoplasm</keyword>
<feature type="domain" description="Protein kinase" evidence="16">
    <location>
        <begin position="22"/>
        <end position="279"/>
    </location>
</feature>
<evidence type="ECO:0000256" key="9">
    <source>
        <dbReference type="ARBA" id="ARBA00022741"/>
    </source>
</evidence>
<keyword evidence="6" id="KW-0723">Serine/threonine-protein kinase</keyword>
<evidence type="ECO:0000259" key="16">
    <source>
        <dbReference type="PROSITE" id="PS50011"/>
    </source>
</evidence>
<comment type="function">
    <text evidence="15">Plays a fundamental role in microtubule organizing center structure and function. Component of the infraciliary lattice (ICL) and the ciliary basal bodies.</text>
</comment>
<evidence type="ECO:0000256" key="5">
    <source>
        <dbReference type="ARBA" id="ARBA00022490"/>
    </source>
</evidence>
<evidence type="ECO:0000256" key="14">
    <source>
        <dbReference type="ARBA" id="ARBA00024334"/>
    </source>
</evidence>
<evidence type="ECO:0000256" key="12">
    <source>
        <dbReference type="ARBA" id="ARBA00022840"/>
    </source>
</evidence>
<dbReference type="Gene3D" id="3.30.200.20">
    <property type="entry name" value="Phosphorylase Kinase, domain 1"/>
    <property type="match status" value="1"/>
</dbReference>
<dbReference type="SMART" id="SM00054">
    <property type="entry name" value="EFh"/>
    <property type="match status" value="4"/>
</dbReference>
<dbReference type="Pfam" id="PF13499">
    <property type="entry name" value="EF-hand_7"/>
    <property type="match status" value="2"/>
</dbReference>
<evidence type="ECO:0000256" key="13">
    <source>
        <dbReference type="ARBA" id="ARBA00023212"/>
    </source>
</evidence>
<dbReference type="Proteomes" id="UP000187209">
    <property type="component" value="Unassembled WGS sequence"/>
</dbReference>
<dbReference type="InterPro" id="IPR002048">
    <property type="entry name" value="EF_hand_dom"/>
</dbReference>
<dbReference type="InterPro" id="IPR018247">
    <property type="entry name" value="EF_Hand_1_Ca_BS"/>
</dbReference>
<dbReference type="InterPro" id="IPR011009">
    <property type="entry name" value="Kinase-like_dom_sf"/>
</dbReference>
<evidence type="ECO:0000256" key="7">
    <source>
        <dbReference type="ARBA" id="ARBA00022679"/>
    </source>
</evidence>
<evidence type="ECO:0000313" key="18">
    <source>
        <dbReference type="EMBL" id="OMJ69065.1"/>
    </source>
</evidence>
<feature type="domain" description="EF-hand" evidence="17">
    <location>
        <begin position="363"/>
        <end position="398"/>
    </location>
</feature>
<dbReference type="PANTHER" id="PTHR24349">
    <property type="entry name" value="SERINE/THREONINE-PROTEIN KINASE"/>
    <property type="match status" value="1"/>
</dbReference>
<evidence type="ECO:0000256" key="10">
    <source>
        <dbReference type="ARBA" id="ARBA00022777"/>
    </source>
</evidence>
<evidence type="ECO:0000313" key="19">
    <source>
        <dbReference type="Proteomes" id="UP000187209"/>
    </source>
</evidence>
<comment type="subcellular location">
    <subcellularLocation>
        <location evidence="2">Cytoplasm</location>
        <location evidence="2">Cytoskeleton</location>
    </subcellularLocation>
</comment>
<name>A0A1R2AX96_9CILI</name>
<evidence type="ECO:0000256" key="8">
    <source>
        <dbReference type="ARBA" id="ARBA00022737"/>
    </source>
</evidence>
<dbReference type="Gene3D" id="1.10.238.10">
    <property type="entry name" value="EF-hand"/>
    <property type="match status" value="2"/>
</dbReference>
<evidence type="ECO:0000256" key="15">
    <source>
        <dbReference type="ARBA" id="ARBA00025692"/>
    </source>
</evidence>
<comment type="subunit">
    <text evidence="4">Monomer.</text>
</comment>
<dbReference type="InterPro" id="IPR050205">
    <property type="entry name" value="CDPK_Ser/Thr_kinases"/>
</dbReference>
<feature type="domain" description="EF-hand" evidence="17">
    <location>
        <begin position="438"/>
        <end position="466"/>
    </location>
</feature>
<comment type="similarity">
    <text evidence="14">Belongs to the protein kinase superfamily. Ser/Thr protein kinase family. CDPK subfamily.</text>
</comment>
<dbReference type="OrthoDB" id="286757at2759"/>
<dbReference type="GO" id="GO:0005524">
    <property type="term" value="F:ATP binding"/>
    <property type="evidence" value="ECO:0007669"/>
    <property type="project" value="UniProtKB-KW"/>
</dbReference>
<proteinExistence type="inferred from homology"/>
<dbReference type="Gene3D" id="1.10.510.10">
    <property type="entry name" value="Transferase(Phosphotransferase) domain 1"/>
    <property type="match status" value="1"/>
</dbReference>
<evidence type="ECO:0000256" key="3">
    <source>
        <dbReference type="ARBA" id="ARBA00005253"/>
    </source>
</evidence>
<keyword evidence="19" id="KW-1185">Reference proteome</keyword>
<dbReference type="GO" id="GO:0005856">
    <property type="term" value="C:cytoskeleton"/>
    <property type="evidence" value="ECO:0007669"/>
    <property type="project" value="UniProtKB-SubCell"/>
</dbReference>
<dbReference type="AlphaFoldDB" id="A0A1R2AX96"/>
<dbReference type="GO" id="GO:0004674">
    <property type="term" value="F:protein serine/threonine kinase activity"/>
    <property type="evidence" value="ECO:0007669"/>
    <property type="project" value="UniProtKB-KW"/>
</dbReference>
<dbReference type="SUPFAM" id="SSF56112">
    <property type="entry name" value="Protein kinase-like (PK-like)"/>
    <property type="match status" value="1"/>
</dbReference>
<dbReference type="InterPro" id="IPR000719">
    <property type="entry name" value="Prot_kinase_dom"/>
</dbReference>
<evidence type="ECO:0000256" key="6">
    <source>
        <dbReference type="ARBA" id="ARBA00022527"/>
    </source>
</evidence>
<evidence type="ECO:0000259" key="17">
    <source>
        <dbReference type="PROSITE" id="PS50222"/>
    </source>
</evidence>
<dbReference type="CDD" id="cd00051">
    <property type="entry name" value="EFh"/>
    <property type="match status" value="2"/>
</dbReference>